<dbReference type="Pfam" id="PF00134">
    <property type="entry name" value="Cyclin_N"/>
    <property type="match status" value="1"/>
</dbReference>
<evidence type="ECO:0000259" key="1">
    <source>
        <dbReference type="Pfam" id="PF00134"/>
    </source>
</evidence>
<feature type="domain" description="Cyclin N-terminal" evidence="1">
    <location>
        <begin position="75"/>
        <end position="173"/>
    </location>
</feature>
<accession>A0A2T9ZEX6</accession>
<dbReference type="CDD" id="cd20557">
    <property type="entry name" value="CYCLIN_ScPCL1-like"/>
    <property type="match status" value="1"/>
</dbReference>
<evidence type="ECO:0000313" key="2">
    <source>
        <dbReference type="EMBL" id="PVV03152.1"/>
    </source>
</evidence>
<evidence type="ECO:0000313" key="3">
    <source>
        <dbReference type="Proteomes" id="UP000245609"/>
    </source>
</evidence>
<dbReference type="Gene3D" id="1.10.472.10">
    <property type="entry name" value="Cyclin-like"/>
    <property type="match status" value="1"/>
</dbReference>
<organism evidence="2 3">
    <name type="scientific">Smittium megazygosporum</name>
    <dbReference type="NCBI Taxonomy" id="133381"/>
    <lineage>
        <taxon>Eukaryota</taxon>
        <taxon>Fungi</taxon>
        <taxon>Fungi incertae sedis</taxon>
        <taxon>Zoopagomycota</taxon>
        <taxon>Kickxellomycotina</taxon>
        <taxon>Harpellomycetes</taxon>
        <taxon>Harpellales</taxon>
        <taxon>Legeriomycetaceae</taxon>
        <taxon>Smittium</taxon>
    </lineage>
</organism>
<dbReference type="OrthoDB" id="10250320at2759"/>
<dbReference type="EMBL" id="MBFS01000272">
    <property type="protein sequence ID" value="PVV03152.1"/>
    <property type="molecule type" value="Genomic_DNA"/>
</dbReference>
<dbReference type="SUPFAM" id="SSF47954">
    <property type="entry name" value="Cyclin-like"/>
    <property type="match status" value="1"/>
</dbReference>
<dbReference type="Proteomes" id="UP000245609">
    <property type="component" value="Unassembled WGS sequence"/>
</dbReference>
<name>A0A2T9ZEX6_9FUNG</name>
<keyword evidence="3" id="KW-1185">Reference proteome</keyword>
<dbReference type="PANTHER" id="PTHR15615:SF10">
    <property type="entry name" value="PHO85 CYCLIN-2-RELATED"/>
    <property type="match status" value="1"/>
</dbReference>
<dbReference type="InterPro" id="IPR013922">
    <property type="entry name" value="Cyclin_PHO80-like"/>
</dbReference>
<dbReference type="PANTHER" id="PTHR15615">
    <property type="match status" value="1"/>
</dbReference>
<dbReference type="GO" id="GO:0005634">
    <property type="term" value="C:nucleus"/>
    <property type="evidence" value="ECO:0007669"/>
    <property type="project" value="TreeGrafter"/>
</dbReference>
<dbReference type="GO" id="GO:0016538">
    <property type="term" value="F:cyclin-dependent protein serine/threonine kinase regulator activity"/>
    <property type="evidence" value="ECO:0007669"/>
    <property type="project" value="TreeGrafter"/>
</dbReference>
<reference evidence="2 3" key="1">
    <citation type="journal article" date="2018" name="MBio">
        <title>Comparative Genomics Reveals the Core Gene Toolbox for the Fungus-Insect Symbiosis.</title>
        <authorList>
            <person name="Wang Y."/>
            <person name="Stata M."/>
            <person name="Wang W."/>
            <person name="Stajich J.E."/>
            <person name="White M.M."/>
            <person name="Moncalvo J.M."/>
        </authorList>
    </citation>
    <scope>NUCLEOTIDE SEQUENCE [LARGE SCALE GENOMIC DNA]</scope>
    <source>
        <strain evidence="2 3">SC-DP-2</strain>
    </source>
</reference>
<sequence>MVWKVSPRTYDLIRGPVTQEIIDDIATFTKGIIHQKERQHERRNTYDSSMLNDKAPEIHRRSGSVSFAPEPNELTPLNSFIKNLSVKSKVQTGTLICTLVYLSRLRKRLPKGAKGIPCTYHRIFLASLIIAGKYLNDASPKNKYWAKYSSMFSIAEVNLMEKQFLFLLDYDLRIDAEDLEFASNYFYKEKYYQIKEGDKLPFSSNLQNHDFQSPKITFSEPKSALCKSKLNANPLGASEKKYMNFSFQNLNPFSKQPLQQDRSNESNVKNQFPKNCVQIPPKTYYNPSHARSLSSIQFDKVKI</sequence>
<dbReference type="GO" id="GO:0019901">
    <property type="term" value="F:protein kinase binding"/>
    <property type="evidence" value="ECO:0007669"/>
    <property type="project" value="InterPro"/>
</dbReference>
<dbReference type="AlphaFoldDB" id="A0A2T9ZEX6"/>
<dbReference type="InterPro" id="IPR036915">
    <property type="entry name" value="Cyclin-like_sf"/>
</dbReference>
<dbReference type="InterPro" id="IPR006671">
    <property type="entry name" value="Cyclin_N"/>
</dbReference>
<dbReference type="STRING" id="133381.A0A2T9ZEX6"/>
<gene>
    <name evidence="2" type="ORF">BB560_002380</name>
</gene>
<dbReference type="GO" id="GO:0000307">
    <property type="term" value="C:cyclin-dependent protein kinase holoenzyme complex"/>
    <property type="evidence" value="ECO:0007669"/>
    <property type="project" value="TreeGrafter"/>
</dbReference>
<proteinExistence type="predicted"/>
<protein>
    <recommendedName>
        <fullName evidence="1">Cyclin N-terminal domain-containing protein</fullName>
    </recommendedName>
</protein>
<comment type="caution">
    <text evidence="2">The sequence shown here is derived from an EMBL/GenBank/DDBJ whole genome shotgun (WGS) entry which is preliminary data.</text>
</comment>